<dbReference type="SUPFAM" id="SSF54523">
    <property type="entry name" value="Pili subunits"/>
    <property type="match status" value="1"/>
</dbReference>
<comment type="caution">
    <text evidence="9">The sequence shown here is derived from an EMBL/GenBank/DDBJ whole genome shotgun (WGS) entry which is preliminary data.</text>
</comment>
<evidence type="ECO:0000256" key="6">
    <source>
        <dbReference type="ARBA" id="ARBA00023136"/>
    </source>
</evidence>
<reference evidence="9 10" key="1">
    <citation type="submission" date="2024-01" db="EMBL/GenBank/DDBJ databases">
        <title>Comparative Genomics of Leclercia adecarboxylata Strains Isolated from Several Sources.</title>
        <authorList>
            <person name="Yescas-Zazueta V."/>
            <person name="Balbuena-Alonso M.G."/>
            <person name="Valencia D."/>
            <person name="Mendez-Pfeiffer P.A."/>
            <person name="Ballesteros-Monrreal M.G."/>
            <person name="Rocha-Gracia R.D.C."/>
            <person name="Barrios-Villa E."/>
        </authorList>
    </citation>
    <scope>NUCLEOTIDE SEQUENCE [LARGE SCALE GENOMIC DNA]</scope>
    <source>
        <strain evidence="9 10">33MEM</strain>
    </source>
</reference>
<evidence type="ECO:0000256" key="4">
    <source>
        <dbReference type="ARBA" id="ARBA00022692"/>
    </source>
</evidence>
<dbReference type="InterPro" id="IPR045584">
    <property type="entry name" value="Pilin-like"/>
</dbReference>
<evidence type="ECO:0000256" key="3">
    <source>
        <dbReference type="ARBA" id="ARBA00022452"/>
    </source>
</evidence>
<keyword evidence="6" id="KW-0472">Membrane</keyword>
<dbReference type="Gene3D" id="3.30.1300.30">
    <property type="entry name" value="GSPII I/J protein-like"/>
    <property type="match status" value="1"/>
</dbReference>
<evidence type="ECO:0000256" key="5">
    <source>
        <dbReference type="ARBA" id="ARBA00022729"/>
    </source>
</evidence>
<dbReference type="Proteomes" id="UP001357437">
    <property type="component" value="Unassembled WGS sequence"/>
</dbReference>
<evidence type="ECO:0000256" key="7">
    <source>
        <dbReference type="ARBA" id="ARBA00023237"/>
    </source>
</evidence>
<protein>
    <submittedName>
        <fullName evidence="9">YadA-like family protein</fullName>
    </submittedName>
</protein>
<keyword evidence="7" id="KW-0998">Cell outer membrane</keyword>
<evidence type="ECO:0000313" key="9">
    <source>
        <dbReference type="EMBL" id="MEC3936925.1"/>
    </source>
</evidence>
<name>A0ABU6I5R7_9ENTR</name>
<keyword evidence="3" id="KW-1134">Transmembrane beta strand</keyword>
<evidence type="ECO:0000256" key="2">
    <source>
        <dbReference type="ARBA" id="ARBA00004442"/>
    </source>
</evidence>
<dbReference type="Pfam" id="PF03895">
    <property type="entry name" value="YadA_anchor"/>
    <property type="match status" value="1"/>
</dbReference>
<evidence type="ECO:0000259" key="8">
    <source>
        <dbReference type="Pfam" id="PF03895"/>
    </source>
</evidence>
<accession>A0ABU6I5R7</accession>
<dbReference type="EMBL" id="JAYMCU010000018">
    <property type="protein sequence ID" value="MEC3936925.1"/>
    <property type="molecule type" value="Genomic_DNA"/>
</dbReference>
<evidence type="ECO:0000313" key="10">
    <source>
        <dbReference type="Proteomes" id="UP001357437"/>
    </source>
</evidence>
<keyword evidence="4" id="KW-0812">Transmembrane</keyword>
<evidence type="ECO:0000256" key="1">
    <source>
        <dbReference type="ARBA" id="ARBA00004241"/>
    </source>
</evidence>
<dbReference type="InterPro" id="IPR005594">
    <property type="entry name" value="YadA_C"/>
</dbReference>
<organism evidence="9 10">
    <name type="scientific">Leclercia adecarboxylata</name>
    <dbReference type="NCBI Taxonomy" id="83655"/>
    <lineage>
        <taxon>Bacteria</taxon>
        <taxon>Pseudomonadati</taxon>
        <taxon>Pseudomonadota</taxon>
        <taxon>Gammaproteobacteria</taxon>
        <taxon>Enterobacterales</taxon>
        <taxon>Enterobacteriaceae</taxon>
        <taxon>Leclercia</taxon>
    </lineage>
</organism>
<comment type="subcellular location">
    <subcellularLocation>
        <location evidence="2">Cell outer membrane</location>
    </subcellularLocation>
    <subcellularLocation>
        <location evidence="1">Cell surface</location>
    </subcellularLocation>
</comment>
<feature type="domain" description="Trimeric autotransporter adhesin YadA-like C-terminal membrane anchor" evidence="8">
    <location>
        <begin position="304"/>
        <end position="363"/>
    </location>
</feature>
<keyword evidence="10" id="KW-1185">Reference proteome</keyword>
<sequence length="363" mass="38036">MSQDDERDAHDTRLFSALKASANNLAYTVSAQAKNGESQTRSSKGSVFAQAEPDAIPVIQQQTPIMQKTPILAPQAIPQATPQITPPTPVYAGMTKPTVNPQPTQFTPMITAKPVLETPITITTGETDAPKAIPTANESVTVKNDPVTIDTYQAQIDNEAEAIENNAAGIAANAQETARVNGEVVKQARSLAAVDQQVTAEIENNAAGIAANAQETARVNGEVVKQARSLAAVDQQIAAENEARRKTDATVAAHSAELADHESRIQTLESETNSKFGALKNKVEENRQRASAGIAGVAAMANIPQVTNTQNFSVGAGVGNTDGESALAVGFSARATENVVVKSSVSNDTQHNFVVGAGVSYGW</sequence>
<dbReference type="RefSeq" id="WP_199186157.1">
    <property type="nucleotide sequence ID" value="NZ_CBCYJT010000023.1"/>
</dbReference>
<keyword evidence="5" id="KW-0732">Signal</keyword>
<gene>
    <name evidence="9" type="ORF">VOF76_12180</name>
</gene>
<proteinExistence type="predicted"/>